<evidence type="ECO:0000256" key="16">
    <source>
        <dbReference type="ARBA" id="ARBA00023172"/>
    </source>
</evidence>
<feature type="region of interest" description="Disordered" evidence="18">
    <location>
        <begin position="1637"/>
        <end position="1709"/>
    </location>
</feature>
<keyword evidence="8" id="KW-0255">Endonuclease</keyword>
<dbReference type="SUPFAM" id="SSF56672">
    <property type="entry name" value="DNA/RNA polymerases"/>
    <property type="match status" value="2"/>
</dbReference>
<evidence type="ECO:0000256" key="9">
    <source>
        <dbReference type="ARBA" id="ARBA00022801"/>
    </source>
</evidence>
<dbReference type="Pfam" id="PF13976">
    <property type="entry name" value="gag_pre-integrs"/>
    <property type="match status" value="1"/>
</dbReference>
<dbReference type="InterPro" id="IPR036691">
    <property type="entry name" value="Endo/exonu/phosph_ase_sf"/>
</dbReference>
<keyword evidence="14" id="KW-0548">Nucleotidyltransferase</keyword>
<evidence type="ECO:0000259" key="19">
    <source>
        <dbReference type="PROSITE" id="PS50878"/>
    </source>
</evidence>
<keyword evidence="7" id="KW-0064">Aspartyl protease</keyword>
<dbReference type="CDD" id="cd09276">
    <property type="entry name" value="Rnase_HI_RT_non_LTR"/>
    <property type="match status" value="1"/>
</dbReference>
<dbReference type="InterPro" id="IPR002156">
    <property type="entry name" value="RNaseH_domain"/>
</dbReference>
<dbReference type="Pfam" id="PF00078">
    <property type="entry name" value="RVT_1"/>
    <property type="match status" value="1"/>
</dbReference>
<dbReference type="InterPro" id="IPR001584">
    <property type="entry name" value="Integrase_cat-core"/>
</dbReference>
<evidence type="ECO:0000256" key="6">
    <source>
        <dbReference type="ARBA" id="ARBA00022741"/>
    </source>
</evidence>
<keyword evidence="17" id="KW-0511">Multifunctional enzyme</keyword>
<name>A0ABQ7QS14_PLUXY</name>
<dbReference type="CDD" id="cd01650">
    <property type="entry name" value="RT_nLTR_like"/>
    <property type="match status" value="1"/>
</dbReference>
<evidence type="ECO:0000256" key="13">
    <source>
        <dbReference type="ARBA" id="ARBA00022918"/>
    </source>
</evidence>
<dbReference type="CDD" id="cd09272">
    <property type="entry name" value="RNase_HI_RT_Ty1"/>
    <property type="match status" value="1"/>
</dbReference>
<evidence type="ECO:0000256" key="5">
    <source>
        <dbReference type="ARBA" id="ARBA00022723"/>
    </source>
</evidence>
<keyword evidence="15" id="KW-0917">Virion maturation</keyword>
<evidence type="ECO:0000256" key="10">
    <source>
        <dbReference type="ARBA" id="ARBA00022840"/>
    </source>
</evidence>
<evidence type="ECO:0000256" key="3">
    <source>
        <dbReference type="ARBA" id="ARBA00022670"/>
    </source>
</evidence>
<dbReference type="Pfam" id="PF25597">
    <property type="entry name" value="SH3_retrovirus"/>
    <property type="match status" value="1"/>
</dbReference>
<dbReference type="EMBL" id="JAHIBW010000009">
    <property type="protein sequence ID" value="KAG7307837.1"/>
    <property type="molecule type" value="Genomic_DNA"/>
</dbReference>
<keyword evidence="11" id="KW-0460">Magnesium</keyword>
<evidence type="ECO:0000259" key="20">
    <source>
        <dbReference type="PROSITE" id="PS50879"/>
    </source>
</evidence>
<dbReference type="Proteomes" id="UP000823941">
    <property type="component" value="Chromosome 9"/>
</dbReference>
<keyword evidence="16" id="KW-0233">DNA recombination</keyword>
<dbReference type="PROSITE" id="PS50879">
    <property type="entry name" value="RNASE_H_1"/>
    <property type="match status" value="1"/>
</dbReference>
<dbReference type="Pfam" id="PF22936">
    <property type="entry name" value="Pol_BBD"/>
    <property type="match status" value="1"/>
</dbReference>
<accession>A0ABQ7QS14</accession>
<reference evidence="22 23" key="1">
    <citation type="submission" date="2021-06" db="EMBL/GenBank/DDBJ databases">
        <title>A haploid diamondback moth (Plutella xylostella L.) genome assembly resolves 31 chromosomes and identifies a diamide resistance mutation.</title>
        <authorList>
            <person name="Ward C.M."/>
            <person name="Perry K.D."/>
            <person name="Baker G."/>
            <person name="Powis K."/>
            <person name="Heckel D.G."/>
            <person name="Baxter S.W."/>
        </authorList>
    </citation>
    <scope>NUCLEOTIDE SEQUENCE [LARGE SCALE GENOMIC DNA]</scope>
    <source>
        <strain evidence="22 23">LV</strain>
        <tissue evidence="22">Single pupa</tissue>
    </source>
</reference>
<dbReference type="PANTHER" id="PTHR42648">
    <property type="entry name" value="TRANSPOSASE, PUTATIVE-RELATED"/>
    <property type="match status" value="1"/>
</dbReference>
<protein>
    <submittedName>
        <fullName evidence="22">Uncharacterized protein</fullName>
    </submittedName>
</protein>
<evidence type="ECO:0000256" key="2">
    <source>
        <dbReference type="ARBA" id="ARBA00022612"/>
    </source>
</evidence>
<keyword evidence="14" id="KW-0239">DNA-directed DNA polymerase</keyword>
<dbReference type="InterPro" id="IPR013103">
    <property type="entry name" value="RVT_2"/>
</dbReference>
<evidence type="ECO:0000256" key="1">
    <source>
        <dbReference type="ARBA" id="ARBA00002180"/>
    </source>
</evidence>
<keyword evidence="14" id="KW-0808">Transferase</keyword>
<dbReference type="InterPro" id="IPR054722">
    <property type="entry name" value="PolX-like_BBD"/>
</dbReference>
<comment type="function">
    <text evidence="1">The aspartyl protease (PR) mediates the proteolytic cleavages of the Gag and Gag-Pol polyproteins after assembly of the VLP.</text>
</comment>
<evidence type="ECO:0000256" key="8">
    <source>
        <dbReference type="ARBA" id="ARBA00022759"/>
    </source>
</evidence>
<dbReference type="SUPFAM" id="SSF56219">
    <property type="entry name" value="DNase I-like"/>
    <property type="match status" value="1"/>
</dbReference>
<dbReference type="InterPro" id="IPR043502">
    <property type="entry name" value="DNA/RNA_pol_sf"/>
</dbReference>
<keyword evidence="4" id="KW-0540">Nuclease</keyword>
<gene>
    <name evidence="22" type="ORF">JYU34_006437</name>
</gene>
<keyword evidence="12" id="KW-0229">DNA integration</keyword>
<dbReference type="Pfam" id="PF14529">
    <property type="entry name" value="Exo_endo_phos_2"/>
    <property type="match status" value="1"/>
</dbReference>
<dbReference type="SUPFAM" id="SSF53098">
    <property type="entry name" value="Ribonuclease H-like"/>
    <property type="match status" value="2"/>
</dbReference>
<feature type="domain" description="RNase H type-1" evidence="20">
    <location>
        <begin position="940"/>
        <end position="1075"/>
    </location>
</feature>
<feature type="domain" description="Integrase catalytic" evidence="21">
    <location>
        <begin position="1372"/>
        <end position="1548"/>
    </location>
</feature>
<keyword evidence="13" id="KW-0695">RNA-directed DNA polymerase</keyword>
<keyword evidence="5" id="KW-0479">Metal-binding</keyword>
<sequence>MALNPTRVLQWNAQSLKSKKHEVLNLIDDIKPVIVAISESWLAPGSRFRVPGYSCLRDDRDDGFAGCALLVKRSLTFSSIPTPPHGQEFNVVALRALDITFVSVYFPDPHPSHLPSFYNIISSLPQPLLIMGDFNAHHTSWGSYHTDAFAIALLDMLDTLDVCILNDGSPTRRVLPRQNPKSAVDLTFSSPLLSTSIFWRVLPNTFGSDHFPISITLPTRTSILADTCAFPRYMIGRNEWSNFITSVEDKLSLIQPCTSDNFLCIYDQFEKALTSSAKNRKSRKGQRVSPPWWDSDCSLAIVERKNAEDVYIANMSMDNFINYKRIAARTKRLLKKKKKQGWIRFCENLSPRSPPSLVWRYIRRYRGSLNVEDILSNDPSLWLEGFSDKLAPPYVPHSSALRPPPALLPSSDRLDSPFSMDELQSALSGLTDSSPGIDGIPYSFLSKSSLKVKQAYLELINYFLEYGVTPCSWSKQIVVPILKAGKDPRDPNSRRPIALSSALAKILEHLIKCRLEWLIENRGILAKTQFGFRKGMSTLDSLAILTTDIHIAFKRREYLVGVFLDIASAYDNVLLPVLRQKMRQLSIPVKLTRLVFSLFMERSIYIKSPTTSLDSPKFVWKGLPQGSVLSPLLYSLYTYDLDKSFDCFCDILQYADDLALYYASPSLAETNVQLNLALRYLTDWLDRHGLSLSPTKCTAVIFTRKRNIPDLDVVIGEHSITVSNKVKFLGVILDSRLSGSHHINYVAQKCERGVNVLRSLSGVWWGAHPYSQKLLYNAIVRSHFDYASFILDPCNKAALEKIDKVQYKCLRIVSGAMKSTPTNALQVECVDPPLSLRRQYLCDRFFLRIWQSESHPLLSKLDTLKRLCHAQETHGLSFLLKSFIFASNLPHPSIKFNMNPLFSVPYDALIFQPNVVMDMGIVKNAPGAEKTLTHKLQSEWPGWLPVFTDASKFSDKSNVGLAVWLPKYKITLNFKLPPESSVFTGEATAILEALLYTESHKLNKTIILSDSSSCLHSIISFPFKSKSKFPIILQIRQTLFRCKTQGIEVAIAWIPGHSGIIGNECADSFAKDAVSLGLDTHYHNFAHDLASLAGPRLDNSWKEYWEASRNIKGKYYSLIQPHIPKRPWFFRARLLDKTSTSTICRLRLGHACTPVHLARIRVRDSSATNHMCNNSELMSELVMDNPREINVANGDKLFTTGCGNIKIGLKNSIVRTISNVFFVPNLTTNLLSVSELARKGYTVTFDLKCCKIYDGSEVLATASYSNGIYRLETNEKFMFSREESEIAMNLSCTGSSTGLSTPHEFQDAECESAVDVSATAAPAVTQQVWHKRLGHLNARSMNLMKNGMVTGMNYSNTVFSNCVACIRGKQARLPFPKKCMNRSQEILGLVHADVCGPMEESSHSGARYFVTFIDDCSRKTYIYFLKRKDEVFEKFKLFKALVENETSQKIKVLRSDNGGEFINHSFQDYLTTCGIKHQTTVPYCSPQNGVAERANRTIMEKARCMLEDSGLGKKYWAEAVNTAVYLKNRSPTQAVMGAVPEEKWSNKKVDIKHLRIFGCEAYALVTNRQKLVPKSEKYIFVGYCENTKGYRLVDPLCPQKCIKAKHVIFLEDSFSKKGMSHDDNKENNTTIFSVSQSNDCDATKDSEPVTSPEKCRPTNRRRLTIFDLTESPDSSEDYRTGNSSDETYVPGSSDYDSEDSQGETTEGMQSAECAQLAGVMNKDADVPETVQEALEGSEGDQWKAAMIDEYNSFLDNQCWSLVDLPEGKKTVKCKWVFTKKRGLNGELIKYKARLVAKGYTQKYGIDYTETFSPVVRYSSIRVLLALAAQFDMSIEHFDVKTALLNGDLSETVFMEQPEQFVSKENENKVCKLNKAVYGLKQAAKSWYEKINKVLMDKLAFRKLSSEPCVFIHGQEHELIIIALYVDDIILFSSKASQLKKDDIKKQLMNEFEMKDLGPASQVLGMRIINKDGKITLDQTAYIKRILERFNMTDCKPVSTPMESGLKLHKEENSNCNYDYRNLIGCLMYLAVCSRPDIAYTVSYLSQFNNCYSDTHWKAAKRVLRYLKGTYNYCLIFEKGDMKITGYADADWAADEVDRRSYTGYVFTLGKSVVSWESRKQRTVALSSTEAEYMAISDASKEGLFLRTFLYECTGKYYNINLNNDNQSAQKLCTSATYHARSKHIDVRHHFVKDLVGSKIVILNYVPTVDMFADVVTKSLSKEKHEKLISLFF</sequence>
<evidence type="ECO:0000256" key="17">
    <source>
        <dbReference type="ARBA" id="ARBA00023268"/>
    </source>
</evidence>
<dbReference type="InterPro" id="IPR036397">
    <property type="entry name" value="RNaseH_sf"/>
</dbReference>
<dbReference type="PROSITE" id="PS50994">
    <property type="entry name" value="INTEGRASE"/>
    <property type="match status" value="1"/>
</dbReference>
<comment type="caution">
    <text evidence="22">The sequence shown here is derived from an EMBL/GenBank/DDBJ whole genome shotgun (WGS) entry which is preliminary data.</text>
</comment>
<dbReference type="InterPro" id="IPR012337">
    <property type="entry name" value="RNaseH-like_sf"/>
</dbReference>
<evidence type="ECO:0000256" key="7">
    <source>
        <dbReference type="ARBA" id="ARBA00022750"/>
    </source>
</evidence>
<dbReference type="InterPro" id="IPR005135">
    <property type="entry name" value="Endo/exonuclease/phosphatase"/>
</dbReference>
<dbReference type="InterPro" id="IPR039537">
    <property type="entry name" value="Retrotran_Ty1/copia-like"/>
</dbReference>
<keyword evidence="3" id="KW-0645">Protease</keyword>
<evidence type="ECO:0000256" key="4">
    <source>
        <dbReference type="ARBA" id="ARBA00022722"/>
    </source>
</evidence>
<keyword evidence="9" id="KW-0378">Hydrolase</keyword>
<evidence type="ECO:0000256" key="14">
    <source>
        <dbReference type="ARBA" id="ARBA00022932"/>
    </source>
</evidence>
<evidence type="ECO:0000256" key="12">
    <source>
        <dbReference type="ARBA" id="ARBA00022908"/>
    </source>
</evidence>
<keyword evidence="6" id="KW-0547">Nucleotide-binding</keyword>
<dbReference type="Pfam" id="PF00665">
    <property type="entry name" value="rve"/>
    <property type="match status" value="1"/>
</dbReference>
<keyword evidence="10" id="KW-0067">ATP-binding</keyword>
<evidence type="ECO:0000256" key="18">
    <source>
        <dbReference type="SAM" id="MobiDB-lite"/>
    </source>
</evidence>
<proteinExistence type="predicted"/>
<dbReference type="Gene3D" id="3.30.420.10">
    <property type="entry name" value="Ribonuclease H-like superfamily/Ribonuclease H"/>
    <property type="match status" value="2"/>
</dbReference>
<dbReference type="PANTHER" id="PTHR42648:SF11">
    <property type="entry name" value="TRANSPOSON TY4-P GAG-POL POLYPROTEIN"/>
    <property type="match status" value="1"/>
</dbReference>
<evidence type="ECO:0000256" key="15">
    <source>
        <dbReference type="ARBA" id="ARBA00023113"/>
    </source>
</evidence>
<evidence type="ECO:0000313" key="22">
    <source>
        <dbReference type="EMBL" id="KAG7307837.1"/>
    </source>
</evidence>
<evidence type="ECO:0000256" key="11">
    <source>
        <dbReference type="ARBA" id="ARBA00022842"/>
    </source>
</evidence>
<dbReference type="PROSITE" id="PS50878">
    <property type="entry name" value="RT_POL"/>
    <property type="match status" value="1"/>
</dbReference>
<keyword evidence="23" id="KW-1185">Reference proteome</keyword>
<evidence type="ECO:0000259" key="21">
    <source>
        <dbReference type="PROSITE" id="PS50994"/>
    </source>
</evidence>
<dbReference type="InterPro" id="IPR000477">
    <property type="entry name" value="RT_dom"/>
</dbReference>
<dbReference type="Pfam" id="PF00075">
    <property type="entry name" value="RNase_H"/>
    <property type="match status" value="1"/>
</dbReference>
<organism evidence="22 23">
    <name type="scientific">Plutella xylostella</name>
    <name type="common">Diamondback moth</name>
    <name type="synonym">Plutella maculipennis</name>
    <dbReference type="NCBI Taxonomy" id="51655"/>
    <lineage>
        <taxon>Eukaryota</taxon>
        <taxon>Metazoa</taxon>
        <taxon>Ecdysozoa</taxon>
        <taxon>Arthropoda</taxon>
        <taxon>Hexapoda</taxon>
        <taxon>Insecta</taxon>
        <taxon>Pterygota</taxon>
        <taxon>Neoptera</taxon>
        <taxon>Endopterygota</taxon>
        <taxon>Lepidoptera</taxon>
        <taxon>Glossata</taxon>
        <taxon>Ditrysia</taxon>
        <taxon>Yponomeutoidea</taxon>
        <taxon>Plutellidae</taxon>
        <taxon>Plutella</taxon>
    </lineage>
</organism>
<dbReference type="Gene3D" id="3.60.10.10">
    <property type="entry name" value="Endonuclease/exonuclease/phosphatase"/>
    <property type="match status" value="1"/>
</dbReference>
<dbReference type="InterPro" id="IPR025724">
    <property type="entry name" value="GAG-pre-integrase_dom"/>
</dbReference>
<evidence type="ECO:0000313" key="23">
    <source>
        <dbReference type="Proteomes" id="UP000823941"/>
    </source>
</evidence>
<dbReference type="InterPro" id="IPR057670">
    <property type="entry name" value="SH3_retrovirus"/>
</dbReference>
<dbReference type="Pfam" id="PF07727">
    <property type="entry name" value="RVT_2"/>
    <property type="match status" value="1"/>
</dbReference>
<feature type="domain" description="Reverse transcriptase" evidence="19">
    <location>
        <begin position="462"/>
        <end position="733"/>
    </location>
</feature>
<keyword evidence="2" id="KW-1188">Viral release from host cell</keyword>